<accession>A0A0B2QUR8</accession>
<sequence length="112" mass="13101">MERGRIKGVRPWWRRVMWEYKNNGVHKTIFLVLLQHVRYTNTALNPGPNQDVVLLLSSLESIRNPKPLIPNQSQVRIPNFNLFFLNVRRERVKVKGMLDAGPFGKKGFIVFC</sequence>
<dbReference type="EMBL" id="KN656270">
    <property type="protein sequence ID" value="KHN23548.1"/>
    <property type="molecule type" value="Genomic_DNA"/>
</dbReference>
<gene>
    <name evidence="1" type="ORF">glysoja_029837</name>
</gene>
<proteinExistence type="predicted"/>
<protein>
    <submittedName>
        <fullName evidence="1">Uncharacterized protein</fullName>
    </submittedName>
</protein>
<reference evidence="1" key="1">
    <citation type="submission" date="2014-07" db="EMBL/GenBank/DDBJ databases">
        <title>Identification of a novel salt tolerance gene in wild soybean by whole-genome sequencing.</title>
        <authorList>
            <person name="Lam H.-M."/>
            <person name="Qi X."/>
            <person name="Li M.-W."/>
            <person name="Liu X."/>
            <person name="Xie M."/>
            <person name="Ni M."/>
            <person name="Xu X."/>
        </authorList>
    </citation>
    <scope>NUCLEOTIDE SEQUENCE [LARGE SCALE GENOMIC DNA]</scope>
    <source>
        <tissue evidence="1">Root</tissue>
    </source>
</reference>
<dbReference type="AlphaFoldDB" id="A0A0B2QUR8"/>
<name>A0A0B2QUR8_GLYSO</name>
<dbReference type="Proteomes" id="UP000053555">
    <property type="component" value="Unassembled WGS sequence"/>
</dbReference>
<evidence type="ECO:0000313" key="1">
    <source>
        <dbReference type="EMBL" id="KHN23548.1"/>
    </source>
</evidence>
<organism evidence="1">
    <name type="scientific">Glycine soja</name>
    <name type="common">Wild soybean</name>
    <dbReference type="NCBI Taxonomy" id="3848"/>
    <lineage>
        <taxon>Eukaryota</taxon>
        <taxon>Viridiplantae</taxon>
        <taxon>Streptophyta</taxon>
        <taxon>Embryophyta</taxon>
        <taxon>Tracheophyta</taxon>
        <taxon>Spermatophyta</taxon>
        <taxon>Magnoliopsida</taxon>
        <taxon>eudicotyledons</taxon>
        <taxon>Gunneridae</taxon>
        <taxon>Pentapetalae</taxon>
        <taxon>rosids</taxon>
        <taxon>fabids</taxon>
        <taxon>Fabales</taxon>
        <taxon>Fabaceae</taxon>
        <taxon>Papilionoideae</taxon>
        <taxon>50 kb inversion clade</taxon>
        <taxon>NPAAA clade</taxon>
        <taxon>indigoferoid/millettioid clade</taxon>
        <taxon>Phaseoleae</taxon>
        <taxon>Glycine</taxon>
        <taxon>Glycine subgen. Soja</taxon>
    </lineage>
</organism>